<sequence length="377" mass="39580">MHIIIAPNAFKHSLDAASAAKAIEQGLRAADPSCTTECIPVGDGGDGTGSLLTNALNGDSVTATVQDPLGRPVTASYGITKGQTAIIEMAAASGIRLLKPEEYDPMRATSFGTGQLIADALNKGAKKIMLCVGGSATVDGGCGLLQALGVRFLDEQNELTNATPENLPRLARIDLSNIHPAIRNCELAVLCDVSNPLLGTNGAARIFGPQKGATEKEVKLLEKGLQHFSERIEQATGRNIAGMPRGGAAGGVVAGLCGLLNGKAVNGIGYFLDEISFDQSLKNATHVLTGEGSIDLQTLDGKAPYGVALRAKERNIPVTAFAGQVPDNAKHNLSTVFEQVIVITEKDTTLEQALANTGKNLEQKAFEWMKRLRNTSR</sequence>
<comment type="caution">
    <text evidence="5">The sequence shown here is derived from an EMBL/GenBank/DDBJ whole genome shotgun (WGS) entry which is preliminary data.</text>
</comment>
<dbReference type="Gene3D" id="3.40.50.10350">
    <property type="entry name" value="Glycerate kinase, domain 1"/>
    <property type="match status" value="1"/>
</dbReference>
<dbReference type="NCBIfam" id="TIGR00045">
    <property type="entry name" value="glycerate kinase"/>
    <property type="match status" value="1"/>
</dbReference>
<name>A0ABW9ZQP8_9BACT</name>
<protein>
    <submittedName>
        <fullName evidence="5">Glycerate kinase</fullName>
    </submittedName>
</protein>
<gene>
    <name evidence="5" type="ORF">GWC95_05800</name>
</gene>
<dbReference type="RefSeq" id="WP_161817750.1">
    <property type="nucleotide sequence ID" value="NZ_JAACJS010000011.1"/>
</dbReference>
<proteinExistence type="inferred from homology"/>
<dbReference type="SUPFAM" id="SSF110738">
    <property type="entry name" value="Glycerate kinase I"/>
    <property type="match status" value="1"/>
</dbReference>
<dbReference type="InterPro" id="IPR036129">
    <property type="entry name" value="Glycerate_kinase_sf"/>
</dbReference>
<evidence type="ECO:0000313" key="5">
    <source>
        <dbReference type="EMBL" id="NCI49427.1"/>
    </source>
</evidence>
<accession>A0ABW9ZQP8</accession>
<dbReference type="PIRSF" id="PIRSF006078">
    <property type="entry name" value="GlxK"/>
    <property type="match status" value="1"/>
</dbReference>
<dbReference type="EMBL" id="JAACJS010000011">
    <property type="protein sequence ID" value="NCI49427.1"/>
    <property type="molecule type" value="Genomic_DNA"/>
</dbReference>
<dbReference type="InterPro" id="IPR018193">
    <property type="entry name" value="Glyc_kinase_flavodox-like_fold"/>
</dbReference>
<evidence type="ECO:0000256" key="1">
    <source>
        <dbReference type="ARBA" id="ARBA00006284"/>
    </source>
</evidence>
<dbReference type="Pfam" id="PF02595">
    <property type="entry name" value="Gly_kinase"/>
    <property type="match status" value="1"/>
</dbReference>
<dbReference type="InterPro" id="IPR018197">
    <property type="entry name" value="Glycerate_kinase_RE-like"/>
</dbReference>
<evidence type="ECO:0000256" key="2">
    <source>
        <dbReference type="ARBA" id="ARBA00022679"/>
    </source>
</evidence>
<dbReference type="InterPro" id="IPR004381">
    <property type="entry name" value="Glycerate_kinase"/>
</dbReference>
<dbReference type="PANTHER" id="PTHR21599:SF0">
    <property type="entry name" value="GLYCERATE KINASE"/>
    <property type="match status" value="1"/>
</dbReference>
<dbReference type="Proteomes" id="UP000753802">
    <property type="component" value="Unassembled WGS sequence"/>
</dbReference>
<keyword evidence="6" id="KW-1185">Reference proteome</keyword>
<keyword evidence="2 4" id="KW-0808">Transferase</keyword>
<reference evidence="5 6" key="1">
    <citation type="submission" date="2020-01" db="EMBL/GenBank/DDBJ databases">
        <title>Genome analysis.</title>
        <authorList>
            <person name="Wu S."/>
            <person name="Wang G."/>
        </authorList>
    </citation>
    <scope>NUCLEOTIDE SEQUENCE [LARGE SCALE GENOMIC DNA]</scope>
    <source>
        <strain evidence="5 6">SYL130</strain>
    </source>
</reference>
<keyword evidence="3 4" id="KW-0418">Kinase</keyword>
<evidence type="ECO:0000313" key="6">
    <source>
        <dbReference type="Proteomes" id="UP000753802"/>
    </source>
</evidence>
<dbReference type="GO" id="GO:0016301">
    <property type="term" value="F:kinase activity"/>
    <property type="evidence" value="ECO:0007669"/>
    <property type="project" value="UniProtKB-KW"/>
</dbReference>
<dbReference type="Gene3D" id="3.90.1510.10">
    <property type="entry name" value="Glycerate kinase, domain 2"/>
    <property type="match status" value="1"/>
</dbReference>
<evidence type="ECO:0000256" key="3">
    <source>
        <dbReference type="ARBA" id="ARBA00022777"/>
    </source>
</evidence>
<dbReference type="PANTHER" id="PTHR21599">
    <property type="entry name" value="GLYCERATE KINASE"/>
    <property type="match status" value="1"/>
</dbReference>
<comment type="similarity">
    <text evidence="1 4">Belongs to the glycerate kinase type-1 family.</text>
</comment>
<evidence type="ECO:0000256" key="4">
    <source>
        <dbReference type="PIRNR" id="PIRNR006078"/>
    </source>
</evidence>
<organism evidence="5 6">
    <name type="scientific">Sediminibacterium roseum</name>
    <dbReference type="NCBI Taxonomy" id="1978412"/>
    <lineage>
        <taxon>Bacteria</taxon>
        <taxon>Pseudomonadati</taxon>
        <taxon>Bacteroidota</taxon>
        <taxon>Chitinophagia</taxon>
        <taxon>Chitinophagales</taxon>
        <taxon>Chitinophagaceae</taxon>
        <taxon>Sediminibacterium</taxon>
    </lineage>
</organism>